<evidence type="ECO:0000313" key="2">
    <source>
        <dbReference type="EMBL" id="PLW26499.1"/>
    </source>
</evidence>
<dbReference type="AlphaFoldDB" id="A0A2N5TLX2"/>
<organism evidence="2 3">
    <name type="scientific">Puccinia coronata f. sp. avenae</name>
    <dbReference type="NCBI Taxonomy" id="200324"/>
    <lineage>
        <taxon>Eukaryota</taxon>
        <taxon>Fungi</taxon>
        <taxon>Dikarya</taxon>
        <taxon>Basidiomycota</taxon>
        <taxon>Pucciniomycotina</taxon>
        <taxon>Pucciniomycetes</taxon>
        <taxon>Pucciniales</taxon>
        <taxon>Pucciniaceae</taxon>
        <taxon>Puccinia</taxon>
    </lineage>
</organism>
<feature type="region of interest" description="Disordered" evidence="1">
    <location>
        <begin position="1"/>
        <end position="44"/>
    </location>
</feature>
<accession>A0A2N5TLX2</accession>
<reference evidence="2 3" key="1">
    <citation type="submission" date="2017-11" db="EMBL/GenBank/DDBJ databases">
        <title>De novo assembly and phasing of dikaryotic genomes from two isolates of Puccinia coronata f. sp. avenae, the causal agent of oat crown rust.</title>
        <authorList>
            <person name="Miller M.E."/>
            <person name="Zhang Y."/>
            <person name="Omidvar V."/>
            <person name="Sperschneider J."/>
            <person name="Schwessinger B."/>
            <person name="Raley C."/>
            <person name="Palmer J.M."/>
            <person name="Garnica D."/>
            <person name="Upadhyaya N."/>
            <person name="Rathjen J."/>
            <person name="Taylor J.M."/>
            <person name="Park R.F."/>
            <person name="Dodds P.N."/>
            <person name="Hirsch C.D."/>
            <person name="Kianian S.F."/>
            <person name="Figueroa M."/>
        </authorList>
    </citation>
    <scope>NUCLEOTIDE SEQUENCE [LARGE SCALE GENOMIC DNA]</scope>
    <source>
        <strain evidence="2">12SD80</strain>
    </source>
</reference>
<evidence type="ECO:0000256" key="1">
    <source>
        <dbReference type="SAM" id="MobiDB-lite"/>
    </source>
</evidence>
<protein>
    <submittedName>
        <fullName evidence="2">Uncharacterized protein</fullName>
    </submittedName>
</protein>
<gene>
    <name evidence="2" type="ORF">PCASD_25138</name>
</gene>
<dbReference type="EMBL" id="PGCI01000459">
    <property type="protein sequence ID" value="PLW26499.1"/>
    <property type="molecule type" value="Genomic_DNA"/>
</dbReference>
<name>A0A2N5TLX2_9BASI</name>
<dbReference type="Proteomes" id="UP000235392">
    <property type="component" value="Unassembled WGS sequence"/>
</dbReference>
<proteinExistence type="predicted"/>
<comment type="caution">
    <text evidence="2">The sequence shown here is derived from an EMBL/GenBank/DDBJ whole genome shotgun (WGS) entry which is preliminary data.</text>
</comment>
<evidence type="ECO:0000313" key="3">
    <source>
        <dbReference type="Proteomes" id="UP000235392"/>
    </source>
</evidence>
<sequence length="183" mass="19558">MAVTCAPAGVAQHPVDPQSQQQRQTSCAGEPTAPSAQRVPYGQSDGCTGALGTKGCQAVTSRSRAVSVTELSQVRRLSSEFVLLYPERNEAVNAYLRGSQQASKRAVKLSSPFPSQSASDLVVAYQRCLRFHETVITNPDANPNWEKHIGNTSLPAFHIRITSTTHTPAPSLSVALFAPHSSS</sequence>
<feature type="compositionally biased region" description="Polar residues" evidence="1">
    <location>
        <begin position="17"/>
        <end position="27"/>
    </location>
</feature>